<accession>S7VGM9</accession>
<evidence type="ECO:0000313" key="2">
    <source>
        <dbReference type="Proteomes" id="UP000014974"/>
    </source>
</evidence>
<reference evidence="1 2" key="1">
    <citation type="journal article" date="2013" name="Genome Announc.">
        <title>Draft Genome Sequence of Cyclobacterium qasimii Strain M12-11BT, Isolated from Arctic Marine Sediment.</title>
        <authorList>
            <person name="Shivaji S."/>
            <person name="Ara S."/>
            <person name="Singh A."/>
            <person name="Kumar Pinnaka A."/>
        </authorList>
    </citation>
    <scope>NUCLEOTIDE SEQUENCE [LARGE SCALE GENOMIC DNA]</scope>
    <source>
        <strain evidence="1 2">M12-11B</strain>
    </source>
</reference>
<protein>
    <submittedName>
        <fullName evidence="1">Uncharacterized protein</fullName>
    </submittedName>
</protein>
<dbReference type="Proteomes" id="UP000014974">
    <property type="component" value="Unassembled WGS sequence"/>
</dbReference>
<gene>
    <name evidence="1" type="ORF">ADICYQ_1620</name>
</gene>
<evidence type="ECO:0000313" key="1">
    <source>
        <dbReference type="EMBL" id="EPR69375.1"/>
    </source>
</evidence>
<sequence>MVRIKNRIDFWLITKRTNKGGQPLIHLDDLMFKALDNLTIIIRKLKLNLKTEAKIPII</sequence>
<proteinExistence type="predicted"/>
<dbReference type="AlphaFoldDB" id="S7VGM9"/>
<comment type="caution">
    <text evidence="1">The sequence shown here is derived from an EMBL/GenBank/DDBJ whole genome shotgun (WGS) entry which is preliminary data.</text>
</comment>
<organism evidence="1 2">
    <name type="scientific">Cyclobacterium qasimii M12-11B</name>
    <dbReference type="NCBI Taxonomy" id="641524"/>
    <lineage>
        <taxon>Bacteria</taxon>
        <taxon>Pseudomonadati</taxon>
        <taxon>Bacteroidota</taxon>
        <taxon>Cytophagia</taxon>
        <taxon>Cytophagales</taxon>
        <taxon>Cyclobacteriaceae</taxon>
        <taxon>Cyclobacterium</taxon>
    </lineage>
</organism>
<name>S7VGM9_9BACT</name>
<dbReference type="EMBL" id="ATNM01000066">
    <property type="protein sequence ID" value="EPR69375.1"/>
    <property type="molecule type" value="Genomic_DNA"/>
</dbReference>